<name>A0A060R7R1_9BACT</name>
<dbReference type="GO" id="GO:0006457">
    <property type="term" value="P:protein folding"/>
    <property type="evidence" value="ECO:0007669"/>
    <property type="project" value="InterPro"/>
</dbReference>
<comment type="catalytic activity">
    <reaction evidence="1 5 6">
        <text>[protein]-peptidylproline (omega=180) = [protein]-peptidylproline (omega=0)</text>
        <dbReference type="Rhea" id="RHEA:16237"/>
        <dbReference type="Rhea" id="RHEA-COMP:10747"/>
        <dbReference type="Rhea" id="RHEA-COMP:10748"/>
        <dbReference type="ChEBI" id="CHEBI:83833"/>
        <dbReference type="ChEBI" id="CHEBI:83834"/>
        <dbReference type="EC" id="5.2.1.8"/>
    </reaction>
</comment>
<dbReference type="Pfam" id="PF01346">
    <property type="entry name" value="FKBP_N"/>
    <property type="match status" value="1"/>
</dbReference>
<dbReference type="PANTHER" id="PTHR43811:SF19">
    <property type="entry name" value="39 KDA FK506-BINDING NUCLEAR PROTEIN"/>
    <property type="match status" value="1"/>
</dbReference>
<feature type="domain" description="PPIase FKBP-type" evidence="8">
    <location>
        <begin position="146"/>
        <end position="234"/>
    </location>
</feature>
<dbReference type="Proteomes" id="UP000027616">
    <property type="component" value="Chromosome I"/>
</dbReference>
<dbReference type="SUPFAM" id="SSF54534">
    <property type="entry name" value="FKBP-like"/>
    <property type="match status" value="1"/>
</dbReference>
<evidence type="ECO:0000256" key="3">
    <source>
        <dbReference type="ARBA" id="ARBA00023110"/>
    </source>
</evidence>
<dbReference type="EMBL" id="HG934468">
    <property type="protein sequence ID" value="CDN31317.1"/>
    <property type="molecule type" value="Genomic_DNA"/>
</dbReference>
<evidence type="ECO:0000256" key="4">
    <source>
        <dbReference type="ARBA" id="ARBA00023235"/>
    </source>
</evidence>
<feature type="chain" id="PRO_5001586363" description="Peptidyl-prolyl cis-trans isomerase" evidence="7">
    <location>
        <begin position="24"/>
        <end position="237"/>
    </location>
</feature>
<dbReference type="AlphaFoldDB" id="A0A060R7R1"/>
<dbReference type="PROSITE" id="PS51257">
    <property type="entry name" value="PROKAR_LIPOPROTEIN"/>
    <property type="match status" value="1"/>
</dbReference>
<organism evidence="9 10">
    <name type="scientific">Mucinivorans hirudinis</name>
    <dbReference type="NCBI Taxonomy" id="1433126"/>
    <lineage>
        <taxon>Bacteria</taxon>
        <taxon>Pseudomonadati</taxon>
        <taxon>Bacteroidota</taxon>
        <taxon>Bacteroidia</taxon>
        <taxon>Bacteroidales</taxon>
        <taxon>Rikenellaceae</taxon>
        <taxon>Mucinivorans</taxon>
    </lineage>
</organism>
<dbReference type="PROSITE" id="PS50059">
    <property type="entry name" value="FKBP_PPIASE"/>
    <property type="match status" value="1"/>
</dbReference>
<evidence type="ECO:0000256" key="5">
    <source>
        <dbReference type="PROSITE-ProRule" id="PRU00277"/>
    </source>
</evidence>
<gene>
    <name evidence="9" type="ORF">BN938_1223</name>
</gene>
<evidence type="ECO:0000259" key="8">
    <source>
        <dbReference type="PROSITE" id="PS50059"/>
    </source>
</evidence>
<keyword evidence="10" id="KW-1185">Reference proteome</keyword>
<sequence length="237" mass="25302">MKKQIIIAVLAIASIFTSCSGGGASLKTQKDSVSYAIGMQLGGMAFGFDSTINVEAVVAGVRSSFAKDSKFTAEQAQNVIQLYAQVKQEADMIAYREKHTKDSIANAAESKEFLAKKEAEAGFTKTESGLIYKIENPGSTPKVNEGDEISVNFTLYNAKGEKIQSNLDFGTEPMKFPMNSGMIKGFVEGATLIGKGGKITMVLPAELAYGTNGNGRDIGPESALMFEVEVIDITPNK</sequence>
<dbReference type="KEGG" id="rbc:BN938_1223"/>
<dbReference type="STRING" id="1433126.BN938_1223"/>
<dbReference type="OrthoDB" id="9814548at2"/>
<evidence type="ECO:0000256" key="2">
    <source>
        <dbReference type="ARBA" id="ARBA00006577"/>
    </source>
</evidence>
<dbReference type="EC" id="5.2.1.8" evidence="6"/>
<keyword evidence="7" id="KW-0732">Signal</keyword>
<dbReference type="Pfam" id="PF00254">
    <property type="entry name" value="FKBP_C"/>
    <property type="match status" value="1"/>
</dbReference>
<evidence type="ECO:0000313" key="10">
    <source>
        <dbReference type="Proteomes" id="UP000027616"/>
    </source>
</evidence>
<dbReference type="PANTHER" id="PTHR43811">
    <property type="entry name" value="FKBP-TYPE PEPTIDYL-PROLYL CIS-TRANS ISOMERASE FKPA"/>
    <property type="match status" value="1"/>
</dbReference>
<dbReference type="eggNOG" id="COG0545">
    <property type="taxonomic scope" value="Bacteria"/>
</dbReference>
<dbReference type="InterPro" id="IPR000774">
    <property type="entry name" value="PPIase_FKBP_N"/>
</dbReference>
<dbReference type="InterPro" id="IPR046357">
    <property type="entry name" value="PPIase_dom_sf"/>
</dbReference>
<dbReference type="InterPro" id="IPR001179">
    <property type="entry name" value="PPIase_FKBP_dom"/>
</dbReference>
<dbReference type="InterPro" id="IPR036944">
    <property type="entry name" value="PPIase_FKBP_N_sf"/>
</dbReference>
<dbReference type="GO" id="GO:0003755">
    <property type="term" value="F:peptidyl-prolyl cis-trans isomerase activity"/>
    <property type="evidence" value="ECO:0007669"/>
    <property type="project" value="UniProtKB-UniRule"/>
</dbReference>
<dbReference type="Gene3D" id="3.10.50.40">
    <property type="match status" value="1"/>
</dbReference>
<keyword evidence="3 5" id="KW-0697">Rotamase</keyword>
<accession>A0A060R7R1</accession>
<dbReference type="Gene3D" id="1.10.287.460">
    <property type="entry name" value="Peptidyl-prolyl cis-trans isomerase, FKBP-type, N-terminal domain"/>
    <property type="match status" value="1"/>
</dbReference>
<comment type="similarity">
    <text evidence="2 6">Belongs to the FKBP-type PPIase family.</text>
</comment>
<proteinExistence type="inferred from homology"/>
<feature type="signal peptide" evidence="7">
    <location>
        <begin position="1"/>
        <end position="23"/>
    </location>
</feature>
<keyword evidence="4 5" id="KW-0413">Isomerase</keyword>
<reference evidence="9 10" key="1">
    <citation type="journal article" date="2015" name="Genome Announc.">
        <title>Complete Genome Sequence of the Novel Leech Symbiont Mucinivorans hirudinis M3T.</title>
        <authorList>
            <person name="Nelson M.C."/>
            <person name="Bomar L."/>
            <person name="Graf J."/>
        </authorList>
    </citation>
    <scope>NUCLEOTIDE SEQUENCE [LARGE SCALE GENOMIC DNA]</scope>
    <source>
        <strain evidence="10">M3</strain>
    </source>
</reference>
<evidence type="ECO:0000256" key="7">
    <source>
        <dbReference type="SAM" id="SignalP"/>
    </source>
</evidence>
<evidence type="ECO:0000256" key="6">
    <source>
        <dbReference type="RuleBase" id="RU003915"/>
    </source>
</evidence>
<evidence type="ECO:0000256" key="1">
    <source>
        <dbReference type="ARBA" id="ARBA00000971"/>
    </source>
</evidence>
<dbReference type="HOGENOM" id="CLU_013615_0_1_10"/>
<evidence type="ECO:0000313" key="9">
    <source>
        <dbReference type="EMBL" id="CDN31317.1"/>
    </source>
</evidence>
<protein>
    <recommendedName>
        <fullName evidence="6">Peptidyl-prolyl cis-trans isomerase</fullName>
        <ecNumber evidence="6">5.2.1.8</ecNumber>
    </recommendedName>
</protein>